<reference evidence="1 2" key="1">
    <citation type="submission" date="2021-04" db="EMBL/GenBank/DDBJ databases">
        <authorList>
            <person name="Bliznina A."/>
        </authorList>
    </citation>
    <scope>NUCLEOTIDE SEQUENCE [LARGE SCALE GENOMIC DNA]</scope>
</reference>
<dbReference type="EMBL" id="OU015566">
    <property type="protein sequence ID" value="CAG5102583.1"/>
    <property type="molecule type" value="Genomic_DNA"/>
</dbReference>
<organism evidence="1 2">
    <name type="scientific">Oikopleura dioica</name>
    <name type="common">Tunicate</name>
    <dbReference type="NCBI Taxonomy" id="34765"/>
    <lineage>
        <taxon>Eukaryota</taxon>
        <taxon>Metazoa</taxon>
        <taxon>Chordata</taxon>
        <taxon>Tunicata</taxon>
        <taxon>Appendicularia</taxon>
        <taxon>Copelata</taxon>
        <taxon>Oikopleuridae</taxon>
        <taxon>Oikopleura</taxon>
    </lineage>
</organism>
<name>A0ABN7SRT9_OIKDI</name>
<proteinExistence type="predicted"/>
<evidence type="ECO:0000313" key="2">
    <source>
        <dbReference type="Proteomes" id="UP001158576"/>
    </source>
</evidence>
<protein>
    <submittedName>
        <fullName evidence="1">Oidioi.mRNA.OKI2018_I69.chr1.g370.t1.cds</fullName>
    </submittedName>
</protein>
<dbReference type="Proteomes" id="UP001158576">
    <property type="component" value="Chromosome 1"/>
</dbReference>
<sequence length="462" mass="53698">MDALQIIRNHADQLRRIDTSQFIPAMARLSQGRNYDFSRIEYDVTTPHMRRARRFPGQRARFVHFHNFTRAFGHGITEEMLQNGSFYTISTFKDFETGLTRREQIKVRVPMGSRHNSINFCDIFYTFCKAVDEVASELGERWAECGADAGDMCVHAKRHMLNHCLQHLTMATTEVLTLLDLTGHYIHEIDCMQEGAWSTYGFDQPKMQYLFVYRFAQKLVDQRAPCQEANALIVPRHLMVQDCTCLNQLLNALRIFGDTERLVRFEDRVEAGRDYVAVQFLHGIRNWPDQNLDLLKFFGMYIFLTAEAHAFLGNDEIACSIGLTICWMARSADDERLLMKYGFYGLFVDMIRRAKVIYGDFRRVEVEHTGEFIDAAPIDAFHPNFRNINLVPKGMGRLWVGTETMRIYPGRLPANGSLAIVPINNEREGNAYRRLYPDDLARMRLNYREGRDADIRGLREHY</sequence>
<keyword evidence="2" id="KW-1185">Reference proteome</keyword>
<gene>
    <name evidence="1" type="ORF">OKIOD_LOCUS9135</name>
</gene>
<accession>A0ABN7SRT9</accession>
<evidence type="ECO:0000313" key="1">
    <source>
        <dbReference type="EMBL" id="CAG5102583.1"/>
    </source>
</evidence>